<organism evidence="2 3">
    <name type="scientific">Linderina pennispora</name>
    <dbReference type="NCBI Taxonomy" id="61395"/>
    <lineage>
        <taxon>Eukaryota</taxon>
        <taxon>Fungi</taxon>
        <taxon>Fungi incertae sedis</taxon>
        <taxon>Zoopagomycota</taxon>
        <taxon>Kickxellomycotina</taxon>
        <taxon>Kickxellomycetes</taxon>
        <taxon>Kickxellales</taxon>
        <taxon>Kickxellaceae</taxon>
        <taxon>Linderina</taxon>
    </lineage>
</organism>
<accession>A0A1Y1VS99</accession>
<keyword evidence="3" id="KW-1185">Reference proteome</keyword>
<comment type="caution">
    <text evidence="2">The sequence shown here is derived from an EMBL/GenBank/DDBJ whole genome shotgun (WGS) entry which is preliminary data.</text>
</comment>
<evidence type="ECO:0008006" key="4">
    <source>
        <dbReference type="Google" id="ProtNLM"/>
    </source>
</evidence>
<protein>
    <recommendedName>
        <fullName evidence="4">Transmembrane protein</fullName>
    </recommendedName>
</protein>
<keyword evidence="1" id="KW-0472">Membrane</keyword>
<dbReference type="Proteomes" id="UP000193922">
    <property type="component" value="Unassembled WGS sequence"/>
</dbReference>
<gene>
    <name evidence="2" type="ORF">DL89DRAFT_42916</name>
</gene>
<dbReference type="AlphaFoldDB" id="A0A1Y1VS99"/>
<dbReference type="RefSeq" id="XP_040739187.1">
    <property type="nucleotide sequence ID" value="XM_040891650.1"/>
</dbReference>
<evidence type="ECO:0000313" key="2">
    <source>
        <dbReference type="EMBL" id="ORX64172.1"/>
    </source>
</evidence>
<dbReference type="EMBL" id="MCFD01000118">
    <property type="protein sequence ID" value="ORX64172.1"/>
    <property type="molecule type" value="Genomic_DNA"/>
</dbReference>
<keyword evidence="1" id="KW-1133">Transmembrane helix</keyword>
<evidence type="ECO:0000256" key="1">
    <source>
        <dbReference type="SAM" id="Phobius"/>
    </source>
</evidence>
<feature type="transmembrane region" description="Helical" evidence="1">
    <location>
        <begin position="104"/>
        <end position="122"/>
    </location>
</feature>
<dbReference type="GeneID" id="63808298"/>
<reference evidence="2 3" key="1">
    <citation type="submission" date="2016-07" db="EMBL/GenBank/DDBJ databases">
        <title>Pervasive Adenine N6-methylation of Active Genes in Fungi.</title>
        <authorList>
            <consortium name="DOE Joint Genome Institute"/>
            <person name="Mondo S.J."/>
            <person name="Dannebaum R.O."/>
            <person name="Kuo R.C."/>
            <person name="Labutti K."/>
            <person name="Haridas S."/>
            <person name="Kuo A."/>
            <person name="Salamov A."/>
            <person name="Ahrendt S.R."/>
            <person name="Lipzen A."/>
            <person name="Sullivan W."/>
            <person name="Andreopoulos W.B."/>
            <person name="Clum A."/>
            <person name="Lindquist E."/>
            <person name="Daum C."/>
            <person name="Ramamoorthy G.K."/>
            <person name="Gryganskyi A."/>
            <person name="Culley D."/>
            <person name="Magnuson J.K."/>
            <person name="James T.Y."/>
            <person name="O'Malley M.A."/>
            <person name="Stajich J.E."/>
            <person name="Spatafora J.W."/>
            <person name="Visel A."/>
            <person name="Grigoriev I.V."/>
        </authorList>
    </citation>
    <scope>NUCLEOTIDE SEQUENCE [LARGE SCALE GENOMIC DNA]</scope>
    <source>
        <strain evidence="2 3">ATCC 12442</strain>
    </source>
</reference>
<name>A0A1Y1VS99_9FUNG</name>
<evidence type="ECO:0000313" key="3">
    <source>
        <dbReference type="Proteomes" id="UP000193922"/>
    </source>
</evidence>
<proteinExistence type="predicted"/>
<keyword evidence="1" id="KW-0812">Transmembrane</keyword>
<sequence>MPALPDADFINQPVFDMNSFISTVCRDVCGVPPTGDCAPFLLTPSWSVHPEKGAEEGGRLFTAIGVPILLRVSCLGRCARITKNRCGSFSCFAQRQKRGPRKRLISCAVPLFLSFSLCFFISFPFSSFPGPCFFGAFFLEPVSFSYLKRPFVISEEPASLKVAALSRNTAFIWRAAQKVPFTALHQNRPLFSCMPS</sequence>